<dbReference type="AlphaFoldDB" id="A0AAV5W2S5"/>
<evidence type="ECO:0000313" key="1">
    <source>
        <dbReference type="EMBL" id="GMT24645.1"/>
    </source>
</evidence>
<dbReference type="Proteomes" id="UP001432322">
    <property type="component" value="Unassembled WGS sequence"/>
</dbReference>
<reference evidence="1" key="1">
    <citation type="submission" date="2023-10" db="EMBL/GenBank/DDBJ databases">
        <title>Genome assembly of Pristionchus species.</title>
        <authorList>
            <person name="Yoshida K."/>
            <person name="Sommer R.J."/>
        </authorList>
    </citation>
    <scope>NUCLEOTIDE SEQUENCE</scope>
    <source>
        <strain evidence="1">RS5133</strain>
    </source>
</reference>
<dbReference type="EMBL" id="BTSY01000004">
    <property type="protein sequence ID" value="GMT24645.1"/>
    <property type="molecule type" value="Genomic_DNA"/>
</dbReference>
<feature type="non-terminal residue" evidence="1">
    <location>
        <position position="77"/>
    </location>
</feature>
<protein>
    <submittedName>
        <fullName evidence="1">Uncharacterized protein</fullName>
    </submittedName>
</protein>
<accession>A0AAV5W2S5</accession>
<keyword evidence="2" id="KW-1185">Reference proteome</keyword>
<comment type="caution">
    <text evidence="1">The sequence shown here is derived from an EMBL/GenBank/DDBJ whole genome shotgun (WGS) entry which is preliminary data.</text>
</comment>
<evidence type="ECO:0000313" key="2">
    <source>
        <dbReference type="Proteomes" id="UP001432322"/>
    </source>
</evidence>
<sequence length="77" mass="7740">LVGGLSSGRSLVLHRGGSLVRGLGSSGCLVLRGGTVGLSGRGSLGVLLGVGLVDGNGDRNDLRRGKLTTRRTAETLK</sequence>
<proteinExistence type="predicted"/>
<name>A0AAV5W2S5_9BILA</name>
<organism evidence="1 2">
    <name type="scientific">Pristionchus fissidentatus</name>
    <dbReference type="NCBI Taxonomy" id="1538716"/>
    <lineage>
        <taxon>Eukaryota</taxon>
        <taxon>Metazoa</taxon>
        <taxon>Ecdysozoa</taxon>
        <taxon>Nematoda</taxon>
        <taxon>Chromadorea</taxon>
        <taxon>Rhabditida</taxon>
        <taxon>Rhabditina</taxon>
        <taxon>Diplogasteromorpha</taxon>
        <taxon>Diplogasteroidea</taxon>
        <taxon>Neodiplogasteridae</taxon>
        <taxon>Pristionchus</taxon>
    </lineage>
</organism>
<gene>
    <name evidence="1" type="ORF">PFISCL1PPCAC_15942</name>
</gene>
<feature type="non-terminal residue" evidence="1">
    <location>
        <position position="1"/>
    </location>
</feature>